<protein>
    <submittedName>
        <fullName evidence="3">Uncharacterized protein</fullName>
    </submittedName>
</protein>
<evidence type="ECO:0000313" key="3">
    <source>
        <dbReference type="EMBL" id="ACD11793.1"/>
    </source>
</evidence>
<organism evidence="3">
    <name type="scientific">Isometrus maculatus</name>
    <name type="common">Lesser brown scorpion</name>
    <name type="synonym">Scorpio maculatus</name>
    <dbReference type="NCBI Taxonomy" id="497827"/>
    <lineage>
        <taxon>Eukaryota</taxon>
        <taxon>Metazoa</taxon>
        <taxon>Ecdysozoa</taxon>
        <taxon>Arthropoda</taxon>
        <taxon>Chelicerata</taxon>
        <taxon>Arachnida</taxon>
        <taxon>Scorpiones</taxon>
        <taxon>Buthida</taxon>
        <taxon>Buthoidea</taxon>
        <taxon>Buthidae</taxon>
        <taxon>Isometrus</taxon>
    </lineage>
</organism>
<proteinExistence type="evidence at transcript level"/>
<evidence type="ECO:0000256" key="1">
    <source>
        <dbReference type="SAM" id="MobiDB-lite"/>
    </source>
</evidence>
<evidence type="ECO:0000256" key="2">
    <source>
        <dbReference type="SAM" id="SignalP"/>
    </source>
</evidence>
<name>A0A0U1S4N4_ISOMC</name>
<feature type="chain" id="PRO_5006829079" evidence="2">
    <location>
        <begin position="25"/>
        <end position="110"/>
    </location>
</feature>
<accession>A0A0U1S4N4</accession>
<reference evidence="3" key="1">
    <citation type="submission" date="2007-10" db="EMBL/GenBank/DDBJ databases">
        <title>Classification and functional annotation of ESTs from venom glands of Isometrus maculatus.</title>
        <authorList>
            <person name="Li W."/>
            <person name="Ma Y."/>
            <person name="Zhao R."/>
            <person name="Cao Z."/>
        </authorList>
    </citation>
    <scope>NUCLEOTIDE SEQUENCE</scope>
    <source>
        <tissue evidence="3">Venom gland</tissue>
    </source>
</reference>
<feature type="region of interest" description="Disordered" evidence="1">
    <location>
        <begin position="36"/>
        <end position="59"/>
    </location>
</feature>
<dbReference type="EMBL" id="EU252198">
    <property type="protein sequence ID" value="ACD11793.1"/>
    <property type="molecule type" value="mRNA"/>
</dbReference>
<dbReference type="AlphaFoldDB" id="A0A0U1S4N4"/>
<feature type="signal peptide" evidence="2">
    <location>
        <begin position="1"/>
        <end position="24"/>
    </location>
</feature>
<keyword evidence="2" id="KW-0732">Signal</keyword>
<sequence>MKSLILLSGLILAIFLSSKDLCQSAPDNRYLPTFEEERADFDKRSNPAMDEAEEQRMNPARAATWIPDVQRMNPAMDEAEEQRMNPAAKAYLADVKRLIPQLPPRWPPYY</sequence>